<dbReference type="EMBL" id="JBHFFA010000008">
    <property type="protein sequence ID" value="KAL2608716.1"/>
    <property type="molecule type" value="Genomic_DNA"/>
</dbReference>
<name>A0ABD1XLB5_9MARC</name>
<feature type="region of interest" description="Disordered" evidence="1">
    <location>
        <begin position="1"/>
        <end position="36"/>
    </location>
</feature>
<keyword evidence="3" id="KW-1185">Reference proteome</keyword>
<feature type="region of interest" description="Disordered" evidence="1">
    <location>
        <begin position="46"/>
        <end position="65"/>
    </location>
</feature>
<feature type="compositionally biased region" description="Polar residues" evidence="1">
    <location>
        <begin position="46"/>
        <end position="60"/>
    </location>
</feature>
<dbReference type="Proteomes" id="UP001605036">
    <property type="component" value="Unassembled WGS sequence"/>
</dbReference>
<feature type="compositionally biased region" description="Polar residues" evidence="1">
    <location>
        <begin position="1"/>
        <end position="11"/>
    </location>
</feature>
<protein>
    <submittedName>
        <fullName evidence="2">Uncharacterized protein</fullName>
    </submittedName>
</protein>
<gene>
    <name evidence="2" type="ORF">R1flu_027289</name>
</gene>
<comment type="caution">
    <text evidence="2">The sequence shown here is derived from an EMBL/GenBank/DDBJ whole genome shotgun (WGS) entry which is preliminary data.</text>
</comment>
<accession>A0ABD1XLB5</accession>
<evidence type="ECO:0000313" key="2">
    <source>
        <dbReference type="EMBL" id="KAL2608716.1"/>
    </source>
</evidence>
<organism evidence="2 3">
    <name type="scientific">Riccia fluitans</name>
    <dbReference type="NCBI Taxonomy" id="41844"/>
    <lineage>
        <taxon>Eukaryota</taxon>
        <taxon>Viridiplantae</taxon>
        <taxon>Streptophyta</taxon>
        <taxon>Embryophyta</taxon>
        <taxon>Marchantiophyta</taxon>
        <taxon>Marchantiopsida</taxon>
        <taxon>Marchantiidae</taxon>
        <taxon>Marchantiales</taxon>
        <taxon>Ricciaceae</taxon>
        <taxon>Riccia</taxon>
    </lineage>
</organism>
<dbReference type="AlphaFoldDB" id="A0ABD1XLB5"/>
<reference evidence="2 3" key="1">
    <citation type="submission" date="2024-09" db="EMBL/GenBank/DDBJ databases">
        <title>Chromosome-scale assembly of Riccia fluitans.</title>
        <authorList>
            <person name="Paukszto L."/>
            <person name="Sawicki J."/>
            <person name="Karawczyk K."/>
            <person name="Piernik-Szablinska J."/>
            <person name="Szczecinska M."/>
            <person name="Mazdziarz M."/>
        </authorList>
    </citation>
    <scope>NUCLEOTIDE SEQUENCE [LARGE SCALE GENOMIC DNA]</scope>
    <source>
        <strain evidence="2">Rf_01</strain>
        <tissue evidence="2">Aerial parts of the thallus</tissue>
    </source>
</reference>
<sequence>MESVVSSQSTARYHGVGRAEMRAEHSGNQLISPNRVMGRLEITANTPSRSAAELNPSTHTLDNRPHTSWMHSKLGGSTLVEVLADTVPMTSE</sequence>
<evidence type="ECO:0000256" key="1">
    <source>
        <dbReference type="SAM" id="MobiDB-lite"/>
    </source>
</evidence>
<evidence type="ECO:0000313" key="3">
    <source>
        <dbReference type="Proteomes" id="UP001605036"/>
    </source>
</evidence>
<proteinExistence type="predicted"/>